<dbReference type="Proteomes" id="UP000239322">
    <property type="component" value="Unassembled WGS sequence"/>
</dbReference>
<proteinExistence type="predicted"/>
<keyword evidence="1" id="KW-0808">Transferase</keyword>
<dbReference type="PANTHER" id="PTHR37316:SF3">
    <property type="entry name" value="TEICHOIC ACID GLYCEROL-PHOSPHATE TRANSFERASE"/>
    <property type="match status" value="1"/>
</dbReference>
<dbReference type="Gene3D" id="3.40.50.12580">
    <property type="match status" value="1"/>
</dbReference>
<dbReference type="InterPro" id="IPR007554">
    <property type="entry name" value="Glycerophosphate_synth"/>
</dbReference>
<comment type="caution">
    <text evidence="1">The sequence shown here is derived from an EMBL/GenBank/DDBJ whole genome shotgun (WGS) entry which is preliminary data.</text>
</comment>
<evidence type="ECO:0000313" key="1">
    <source>
        <dbReference type="EMBL" id="PRH76250.1"/>
    </source>
</evidence>
<dbReference type="EMBL" id="PVLV01000538">
    <property type="protein sequence ID" value="PRH76250.1"/>
    <property type="molecule type" value="Genomic_DNA"/>
</dbReference>
<sequence>RALLYAPTHRDHEARPRPRLDLPRLAEDLGEDTVLLVRGHYFHPDAFHPDASRAEPAWAGRHPRVLDVTGWDPVEDLALAADALVTDYSSIMFDYANLDRPIVLLADDWETYRAVRGVYFDVTAEPPGPVARSQAELTEVLTDGSWRDEAAGKLRHDFRLRFCAFDDGRAAERVVRRVFLGEGEESLPPVLPLERRTPAPTPEEAGR</sequence>
<dbReference type="Pfam" id="PF04464">
    <property type="entry name" value="Glyphos_transf"/>
    <property type="match status" value="1"/>
</dbReference>
<evidence type="ECO:0000313" key="2">
    <source>
        <dbReference type="Proteomes" id="UP000239322"/>
    </source>
</evidence>
<keyword evidence="2" id="KW-1185">Reference proteome</keyword>
<dbReference type="RefSeq" id="WP_181160628.1">
    <property type="nucleotide sequence ID" value="NZ_PVLV01000538.1"/>
</dbReference>
<reference evidence="1 2" key="1">
    <citation type="submission" date="2018-03" db="EMBL/GenBank/DDBJ databases">
        <title>Novel Streptomyces sp. from soil.</title>
        <authorList>
            <person name="Tan G.Y.A."/>
            <person name="Lee Z.Y."/>
        </authorList>
    </citation>
    <scope>NUCLEOTIDE SEQUENCE [LARGE SCALE GENOMIC DNA]</scope>
    <source>
        <strain evidence="1 2">ST5x</strain>
    </source>
</reference>
<dbReference type="GO" id="GO:0047355">
    <property type="term" value="F:CDP-glycerol glycerophosphotransferase activity"/>
    <property type="evidence" value="ECO:0007669"/>
    <property type="project" value="InterPro"/>
</dbReference>
<dbReference type="InterPro" id="IPR043148">
    <property type="entry name" value="TagF_C"/>
</dbReference>
<dbReference type="InterPro" id="IPR051612">
    <property type="entry name" value="Teichoic_Acid_Biosynth"/>
</dbReference>
<gene>
    <name evidence="1" type="ORF">C6N75_26635</name>
</gene>
<accession>A0A2S9PPA6</accession>
<feature type="non-terminal residue" evidence="1">
    <location>
        <position position="1"/>
    </location>
</feature>
<organism evidence="1 2">
    <name type="scientific">Streptomyces solincola</name>
    <dbReference type="NCBI Taxonomy" id="2100817"/>
    <lineage>
        <taxon>Bacteria</taxon>
        <taxon>Bacillati</taxon>
        <taxon>Actinomycetota</taxon>
        <taxon>Actinomycetes</taxon>
        <taxon>Kitasatosporales</taxon>
        <taxon>Streptomycetaceae</taxon>
        <taxon>Streptomyces</taxon>
    </lineage>
</organism>
<name>A0A2S9PPA6_9ACTN</name>
<dbReference type="PANTHER" id="PTHR37316">
    <property type="entry name" value="TEICHOIC ACID GLYCEROL-PHOSPHATE PRIMASE"/>
    <property type="match status" value="1"/>
</dbReference>
<dbReference type="SUPFAM" id="SSF53756">
    <property type="entry name" value="UDP-Glycosyltransferase/glycogen phosphorylase"/>
    <property type="match status" value="1"/>
</dbReference>
<dbReference type="GO" id="GO:0016020">
    <property type="term" value="C:membrane"/>
    <property type="evidence" value="ECO:0007669"/>
    <property type="project" value="InterPro"/>
</dbReference>
<protein>
    <submittedName>
        <fullName evidence="1">CDP-glycerol--poly(Glycerophosphate) glycerophosphotransferase</fullName>
    </submittedName>
</protein>
<dbReference type="AlphaFoldDB" id="A0A2S9PPA6"/>